<proteinExistence type="predicted"/>
<keyword evidence="2 6" id="KW-0863">Zinc-finger</keyword>
<protein>
    <recommendedName>
        <fullName evidence="8">GATA-type domain-containing protein</fullName>
    </recommendedName>
</protein>
<dbReference type="AlphaFoldDB" id="A0AAD2HD04"/>
<feature type="compositionally biased region" description="Low complexity" evidence="7">
    <location>
        <begin position="30"/>
        <end position="51"/>
    </location>
</feature>
<dbReference type="Gene3D" id="3.30.50.10">
    <property type="entry name" value="Erythroid Transcription Factor GATA-1, subunit A"/>
    <property type="match status" value="1"/>
</dbReference>
<comment type="caution">
    <text evidence="10">The sequence shown here is derived from an EMBL/GenBank/DDBJ whole genome shotgun (WGS) entry which is preliminary data.</text>
</comment>
<keyword evidence="5" id="KW-0804">Transcription</keyword>
<dbReference type="EMBL" id="CAVNYO010000397">
    <property type="protein sequence ID" value="CAK5273637.1"/>
    <property type="molecule type" value="Genomic_DNA"/>
</dbReference>
<evidence type="ECO:0000313" key="9">
    <source>
        <dbReference type="EMBL" id="CAK5273637.1"/>
    </source>
</evidence>
<evidence type="ECO:0000256" key="6">
    <source>
        <dbReference type="PROSITE-ProRule" id="PRU00094"/>
    </source>
</evidence>
<evidence type="ECO:0000313" key="11">
    <source>
        <dbReference type="Proteomes" id="UP001295794"/>
    </source>
</evidence>
<feature type="region of interest" description="Disordered" evidence="7">
    <location>
        <begin position="270"/>
        <end position="321"/>
    </location>
</feature>
<keyword evidence="3" id="KW-0862">Zinc</keyword>
<feature type="compositionally biased region" description="Pro residues" evidence="7">
    <location>
        <begin position="189"/>
        <end position="199"/>
    </location>
</feature>
<dbReference type="GO" id="GO:0043565">
    <property type="term" value="F:sequence-specific DNA binding"/>
    <property type="evidence" value="ECO:0007669"/>
    <property type="project" value="InterPro"/>
</dbReference>
<dbReference type="PANTHER" id="PTHR47172">
    <property type="entry name" value="OS01G0976800 PROTEIN"/>
    <property type="match status" value="1"/>
</dbReference>
<feature type="compositionally biased region" description="Basic and acidic residues" evidence="7">
    <location>
        <begin position="301"/>
        <end position="321"/>
    </location>
</feature>
<evidence type="ECO:0000259" key="8">
    <source>
        <dbReference type="PROSITE" id="PS50114"/>
    </source>
</evidence>
<feature type="compositionally biased region" description="Polar residues" evidence="7">
    <location>
        <begin position="83"/>
        <end position="129"/>
    </location>
</feature>
<gene>
    <name evidence="9" type="ORF">MYCIT1_LOCUS20222</name>
    <name evidence="10" type="ORF">MYCIT1_LOCUS20250</name>
</gene>
<dbReference type="SMART" id="SM00401">
    <property type="entry name" value="ZnF_GATA"/>
    <property type="match status" value="1"/>
</dbReference>
<sequence length="450" mass="49313">MASDGRYLYYPYNGYSAPGSNYPPPRPLRSDSGSSSSQPPQSPAQFSQPTSGSYTSQQSPQSPVRYSQPPAPSYGAPPPQQYNSGPSYISSANTTGTQQWSPSSVAPSQPIVTPSQPQAGTSTWSTQTYQPPPPPPGPERQAPPQQQTQPHYTVPPPPPRPASNEQTRAWNHPPYDSRSRLNEPQQRMYPPPPVPPPESPDMRSSRRRWESSPSPDHLAPAINFHELVNSYHRILEGARTDAPVDRMLQNASYGAQVLESANIPAVVPRAIQPQPQPQPQPERGRIEAPRPIEPPQPPPQPERKRTPPPRRLEPAPPREKPVLSPVLAEAPSALSATSSVLILSNLKKGDEFIHTVPGSESTTPLKSGVPQQCLGCQATSTPEWRRGPMGPRTLCNACGLVYAKLVRSIDLCLTRFLIPCFLPGQKTAAWRGRGWPIRQSRTRWAITRVG</sequence>
<feature type="compositionally biased region" description="Low complexity" evidence="7">
    <location>
        <begin position="139"/>
        <end position="152"/>
    </location>
</feature>
<keyword evidence="11" id="KW-1185">Reference proteome</keyword>
<evidence type="ECO:0000256" key="4">
    <source>
        <dbReference type="ARBA" id="ARBA00023015"/>
    </source>
</evidence>
<name>A0AAD2HD04_9AGAR</name>
<evidence type="ECO:0000256" key="3">
    <source>
        <dbReference type="ARBA" id="ARBA00022833"/>
    </source>
</evidence>
<dbReference type="GO" id="GO:0006355">
    <property type="term" value="P:regulation of DNA-templated transcription"/>
    <property type="evidence" value="ECO:0007669"/>
    <property type="project" value="InterPro"/>
</dbReference>
<keyword evidence="1" id="KW-0479">Metal-binding</keyword>
<dbReference type="InterPro" id="IPR013088">
    <property type="entry name" value="Znf_NHR/GATA"/>
</dbReference>
<feature type="compositionally biased region" description="Polar residues" evidence="7">
    <location>
        <begin position="52"/>
        <end position="65"/>
    </location>
</feature>
<dbReference type="PROSITE" id="PS50114">
    <property type="entry name" value="GATA_ZN_FINGER_2"/>
    <property type="match status" value="1"/>
</dbReference>
<dbReference type="Pfam" id="PF00320">
    <property type="entry name" value="GATA"/>
    <property type="match status" value="1"/>
</dbReference>
<accession>A0AAD2HD04</accession>
<reference evidence="10" key="1">
    <citation type="submission" date="2023-11" db="EMBL/GenBank/DDBJ databases">
        <authorList>
            <person name="De Vega J J."/>
            <person name="De Vega J J."/>
        </authorList>
    </citation>
    <scope>NUCLEOTIDE SEQUENCE</scope>
</reference>
<dbReference type="CDD" id="cd00202">
    <property type="entry name" value="ZnF_GATA"/>
    <property type="match status" value="1"/>
</dbReference>
<keyword evidence="4" id="KW-0805">Transcription regulation</keyword>
<evidence type="ECO:0000256" key="1">
    <source>
        <dbReference type="ARBA" id="ARBA00022723"/>
    </source>
</evidence>
<feature type="compositionally biased region" description="Pro residues" evidence="7">
    <location>
        <begin position="69"/>
        <end position="80"/>
    </location>
</feature>
<evidence type="ECO:0000256" key="2">
    <source>
        <dbReference type="ARBA" id="ARBA00022771"/>
    </source>
</evidence>
<dbReference type="PANTHER" id="PTHR47172:SF24">
    <property type="entry name" value="GATA ZINC FINGER DOMAIN-CONTAINING PROTEIN 14-RELATED"/>
    <property type="match status" value="1"/>
</dbReference>
<evidence type="ECO:0000256" key="5">
    <source>
        <dbReference type="ARBA" id="ARBA00023163"/>
    </source>
</evidence>
<feature type="compositionally biased region" description="Pro residues" evidence="7">
    <location>
        <begin position="291"/>
        <end position="300"/>
    </location>
</feature>
<feature type="compositionally biased region" description="Basic and acidic residues" evidence="7">
    <location>
        <begin position="200"/>
        <end position="210"/>
    </location>
</feature>
<organism evidence="10 11">
    <name type="scientific">Mycena citricolor</name>
    <dbReference type="NCBI Taxonomy" id="2018698"/>
    <lineage>
        <taxon>Eukaryota</taxon>
        <taxon>Fungi</taxon>
        <taxon>Dikarya</taxon>
        <taxon>Basidiomycota</taxon>
        <taxon>Agaricomycotina</taxon>
        <taxon>Agaricomycetes</taxon>
        <taxon>Agaricomycetidae</taxon>
        <taxon>Agaricales</taxon>
        <taxon>Marasmiineae</taxon>
        <taxon>Mycenaceae</taxon>
        <taxon>Mycena</taxon>
    </lineage>
</organism>
<dbReference type="SUPFAM" id="SSF57716">
    <property type="entry name" value="Glucocorticoid receptor-like (DNA-binding domain)"/>
    <property type="match status" value="1"/>
</dbReference>
<feature type="domain" description="GATA-type" evidence="8">
    <location>
        <begin position="367"/>
        <end position="402"/>
    </location>
</feature>
<feature type="region of interest" description="Disordered" evidence="7">
    <location>
        <begin position="12"/>
        <end position="219"/>
    </location>
</feature>
<dbReference type="GO" id="GO:0008270">
    <property type="term" value="F:zinc ion binding"/>
    <property type="evidence" value="ECO:0007669"/>
    <property type="project" value="UniProtKB-KW"/>
</dbReference>
<evidence type="ECO:0000256" key="7">
    <source>
        <dbReference type="SAM" id="MobiDB-lite"/>
    </source>
</evidence>
<dbReference type="EMBL" id="CAVNYO010000398">
    <property type="protein sequence ID" value="CAK5273651.1"/>
    <property type="molecule type" value="Genomic_DNA"/>
</dbReference>
<dbReference type="Proteomes" id="UP001295794">
    <property type="component" value="Unassembled WGS sequence"/>
</dbReference>
<dbReference type="InterPro" id="IPR000679">
    <property type="entry name" value="Znf_GATA"/>
</dbReference>
<evidence type="ECO:0000313" key="10">
    <source>
        <dbReference type="EMBL" id="CAK5273651.1"/>
    </source>
</evidence>